<gene>
    <name evidence="2" type="ORF">BP5553_02971</name>
</gene>
<dbReference type="EMBL" id="NPIC01000002">
    <property type="protein sequence ID" value="RDL38631.1"/>
    <property type="molecule type" value="Genomic_DNA"/>
</dbReference>
<proteinExistence type="predicted"/>
<dbReference type="OrthoDB" id="4385162at2759"/>
<evidence type="ECO:0000313" key="2">
    <source>
        <dbReference type="EMBL" id="RDL38631.1"/>
    </source>
</evidence>
<evidence type="ECO:0000313" key="3">
    <source>
        <dbReference type="Proteomes" id="UP000254866"/>
    </source>
</evidence>
<reference evidence="2 3" key="1">
    <citation type="journal article" date="2018" name="IMA Fungus">
        <title>IMA Genome-F 9: Draft genome sequence of Annulohypoxylon stygium, Aspergillus mulundensis, Berkeleyomyces basicola (syn. Thielaviopsis basicola), Ceratocystis smalleyi, two Cercospora beticola strains, Coleophoma cylindrospora, Fusarium fracticaudum, Phialophora cf. hyalina, and Morchella septimelata.</title>
        <authorList>
            <person name="Wingfield B.D."/>
            <person name="Bills G.F."/>
            <person name="Dong Y."/>
            <person name="Huang W."/>
            <person name="Nel W.J."/>
            <person name="Swalarsk-Parry B.S."/>
            <person name="Vaghefi N."/>
            <person name="Wilken P.M."/>
            <person name="An Z."/>
            <person name="de Beer Z.W."/>
            <person name="De Vos L."/>
            <person name="Chen L."/>
            <person name="Duong T.A."/>
            <person name="Gao Y."/>
            <person name="Hammerbacher A."/>
            <person name="Kikkert J.R."/>
            <person name="Li Y."/>
            <person name="Li H."/>
            <person name="Li K."/>
            <person name="Li Q."/>
            <person name="Liu X."/>
            <person name="Ma X."/>
            <person name="Naidoo K."/>
            <person name="Pethybridge S.J."/>
            <person name="Sun J."/>
            <person name="Steenkamp E.T."/>
            <person name="van der Nest M.A."/>
            <person name="van Wyk S."/>
            <person name="Wingfield M.J."/>
            <person name="Xiong C."/>
            <person name="Yue Q."/>
            <person name="Zhang X."/>
        </authorList>
    </citation>
    <scope>NUCLEOTIDE SEQUENCE [LARGE SCALE GENOMIC DNA]</scope>
    <source>
        <strain evidence="2 3">BP 5553</strain>
    </source>
</reference>
<name>A0A370TSW7_9HELO</name>
<keyword evidence="3" id="KW-1185">Reference proteome</keyword>
<protein>
    <submittedName>
        <fullName evidence="2">Uncharacterized protein</fullName>
    </submittedName>
</protein>
<accession>A0A370TSW7</accession>
<feature type="region of interest" description="Disordered" evidence="1">
    <location>
        <begin position="29"/>
        <end position="50"/>
    </location>
</feature>
<dbReference type="GeneID" id="43595820"/>
<dbReference type="Proteomes" id="UP000254866">
    <property type="component" value="Unassembled WGS sequence"/>
</dbReference>
<dbReference type="RefSeq" id="XP_031871287.1">
    <property type="nucleotide sequence ID" value="XM_032011594.1"/>
</dbReference>
<evidence type="ECO:0000256" key="1">
    <source>
        <dbReference type="SAM" id="MobiDB-lite"/>
    </source>
</evidence>
<comment type="caution">
    <text evidence="2">The sequence shown here is derived from an EMBL/GenBank/DDBJ whole genome shotgun (WGS) entry which is preliminary data.</text>
</comment>
<organism evidence="2 3">
    <name type="scientific">Venustampulla echinocandica</name>
    <dbReference type="NCBI Taxonomy" id="2656787"/>
    <lineage>
        <taxon>Eukaryota</taxon>
        <taxon>Fungi</taxon>
        <taxon>Dikarya</taxon>
        <taxon>Ascomycota</taxon>
        <taxon>Pezizomycotina</taxon>
        <taxon>Leotiomycetes</taxon>
        <taxon>Helotiales</taxon>
        <taxon>Pleuroascaceae</taxon>
        <taxon>Venustampulla</taxon>
    </lineage>
</organism>
<sequence>MLDTSFFCGRSLWAHTLRMLPPFQNTSLDQNYTNSAGPTATTRGGDSSRNKISSAVDIKKGRCIYIDGETHSIYLARATGLVWRWAVHAYAQTGCPANMKIEQFYEHVSGSACMNVNTQILGIPGS</sequence>
<dbReference type="AlphaFoldDB" id="A0A370TSW7"/>